<keyword evidence="9" id="KW-1185">Reference proteome</keyword>
<dbReference type="InterPro" id="IPR033985">
    <property type="entry name" value="SusD-like_N"/>
</dbReference>
<dbReference type="Gene3D" id="1.25.40.10">
    <property type="entry name" value="Tetratricopeptide repeat domain"/>
    <property type="match status" value="1"/>
</dbReference>
<dbReference type="Pfam" id="PF07980">
    <property type="entry name" value="SusD_RagB"/>
    <property type="match status" value="1"/>
</dbReference>
<dbReference type="Gene3D" id="1.25.40.390">
    <property type="match status" value="1"/>
</dbReference>
<evidence type="ECO:0008006" key="10">
    <source>
        <dbReference type="Google" id="ProtNLM"/>
    </source>
</evidence>
<reference evidence="8 9" key="1">
    <citation type="submission" date="2016-07" db="EMBL/GenBank/DDBJ databases">
        <authorList>
            <person name="Jeong J.-J."/>
            <person name="Kim D.W."/>
            <person name="Sang M.K."/>
            <person name="Choi I.-G."/>
            <person name="Kim K.D."/>
        </authorList>
    </citation>
    <scope>NUCLEOTIDE SEQUENCE [LARGE SCALE GENOMIC DNA]</scope>
    <source>
        <strain evidence="8 9">UTM-3</strain>
    </source>
</reference>
<gene>
    <name evidence="8" type="ORF">BBI01_10485</name>
</gene>
<keyword evidence="3" id="KW-0732">Signal</keyword>
<evidence type="ECO:0000256" key="2">
    <source>
        <dbReference type="ARBA" id="ARBA00006275"/>
    </source>
</evidence>
<accession>A0A1B8ZLY4</accession>
<evidence type="ECO:0000256" key="5">
    <source>
        <dbReference type="ARBA" id="ARBA00023237"/>
    </source>
</evidence>
<keyword evidence="4" id="KW-0472">Membrane</keyword>
<organism evidence="8 9">
    <name type="scientific">Chryseobacterium artocarpi</name>
    <dbReference type="NCBI Taxonomy" id="1414727"/>
    <lineage>
        <taxon>Bacteria</taxon>
        <taxon>Pseudomonadati</taxon>
        <taxon>Bacteroidota</taxon>
        <taxon>Flavobacteriia</taxon>
        <taxon>Flavobacteriales</taxon>
        <taxon>Weeksellaceae</taxon>
        <taxon>Chryseobacterium group</taxon>
        <taxon>Chryseobacterium</taxon>
    </lineage>
</organism>
<dbReference type="CDD" id="cd08977">
    <property type="entry name" value="SusD"/>
    <property type="match status" value="1"/>
</dbReference>
<evidence type="ECO:0000259" key="7">
    <source>
        <dbReference type="Pfam" id="PF14322"/>
    </source>
</evidence>
<name>A0A1B8ZLY4_9FLAO</name>
<dbReference type="GO" id="GO:0009279">
    <property type="term" value="C:cell outer membrane"/>
    <property type="evidence" value="ECO:0007669"/>
    <property type="project" value="UniProtKB-SubCell"/>
</dbReference>
<comment type="similarity">
    <text evidence="2">Belongs to the SusD family.</text>
</comment>
<comment type="caution">
    <text evidence="8">The sequence shown here is derived from an EMBL/GenBank/DDBJ whole genome shotgun (WGS) entry which is preliminary data.</text>
</comment>
<dbReference type="InterPro" id="IPR011990">
    <property type="entry name" value="TPR-like_helical_dom_sf"/>
</dbReference>
<evidence type="ECO:0000313" key="9">
    <source>
        <dbReference type="Proteomes" id="UP000092651"/>
    </source>
</evidence>
<evidence type="ECO:0000256" key="3">
    <source>
        <dbReference type="ARBA" id="ARBA00022729"/>
    </source>
</evidence>
<dbReference type="PROSITE" id="PS51257">
    <property type="entry name" value="PROKAR_LIPOPROTEIN"/>
    <property type="match status" value="1"/>
</dbReference>
<dbReference type="Proteomes" id="UP000092651">
    <property type="component" value="Unassembled WGS sequence"/>
</dbReference>
<evidence type="ECO:0000259" key="6">
    <source>
        <dbReference type="Pfam" id="PF07980"/>
    </source>
</evidence>
<dbReference type="EMBL" id="MAYH01000023">
    <property type="protein sequence ID" value="OCA72534.1"/>
    <property type="molecule type" value="Genomic_DNA"/>
</dbReference>
<evidence type="ECO:0000256" key="1">
    <source>
        <dbReference type="ARBA" id="ARBA00004442"/>
    </source>
</evidence>
<keyword evidence="5" id="KW-0998">Cell outer membrane</keyword>
<evidence type="ECO:0000313" key="8">
    <source>
        <dbReference type="EMBL" id="OCA72534.1"/>
    </source>
</evidence>
<protein>
    <recommendedName>
        <fullName evidence="10">Carbohydrate-binding protein SusD</fullName>
    </recommendedName>
</protein>
<dbReference type="Gene3D" id="1.10.3780.10">
    <property type="entry name" value="SusD-like"/>
    <property type="match status" value="1"/>
</dbReference>
<dbReference type="InterPro" id="IPR012944">
    <property type="entry name" value="SusD_RagB_dom"/>
</dbReference>
<feature type="domain" description="SusD-like N-terminal" evidence="7">
    <location>
        <begin position="100"/>
        <end position="245"/>
    </location>
</feature>
<evidence type="ECO:0000256" key="4">
    <source>
        <dbReference type="ARBA" id="ARBA00023136"/>
    </source>
</evidence>
<sequence length="537" mass="60851">MKRLYIIPFILLLFSVISCVGDLDTEPIDPNIVTTEQIYSKPENYKGVLAKCYAALCLSGQQGPTGDPDMGNFDEGYSSFIRLAFYVQVLTTDEAIMGSQSNGLRQMATNSWDSNTAILNGYYARLYQIIGYTNEFLRQTTDEKMQERGHTNPDFKKEVAYFRAEVRFLRAYSYWVLLDTFGKVPFVTDADKLDPQFLPKQIMPNDLYAYVEKELKDIETILPATNEYGRVDKTAANFLLSRLYLNAEVYTKSPQWNKAAEYAEKVILSHYSLSPKYLYNFLADNNTSPEIIWSLNMDGIRSKTYGGTTFFVLAQTGGTMLNYLNMGIAGGWGNIRLRPEFVNKFQSADQNFKTTDPNAFTKNDSRALIFNVGHKKEIAALPGTFQDGYAFTKWRNVDKNGNPGSDAAYVDTDFPMFRLSEAYLTAAEAYFRTGNSSSALTYINVVRNRAYNNGNGAISNAELNLNFILDERSRELSWELTRRTDLIRFNKFTPGDYVWSWKGNTKDGKAVDTKFNIFPIPSADITANPNLTQNSGY</sequence>
<comment type="subcellular location">
    <subcellularLocation>
        <location evidence="1">Cell outer membrane</location>
    </subcellularLocation>
</comment>
<dbReference type="SUPFAM" id="SSF48452">
    <property type="entry name" value="TPR-like"/>
    <property type="match status" value="1"/>
</dbReference>
<dbReference type="Pfam" id="PF14322">
    <property type="entry name" value="SusD-like_3"/>
    <property type="match status" value="1"/>
</dbReference>
<feature type="domain" description="RagB/SusD" evidence="6">
    <location>
        <begin position="289"/>
        <end position="537"/>
    </location>
</feature>
<dbReference type="OrthoDB" id="5694214at2"/>
<proteinExistence type="inferred from homology"/>
<dbReference type="RefSeq" id="WP_065394753.1">
    <property type="nucleotide sequence ID" value="NZ_MAYH01000023.1"/>
</dbReference>
<dbReference type="AlphaFoldDB" id="A0A1B8ZLY4"/>